<protein>
    <submittedName>
        <fullName evidence="1">Uncharacterized protein</fullName>
    </submittedName>
</protein>
<reference evidence="1 2" key="2">
    <citation type="submission" date="2018-03" db="EMBL/GenBank/DDBJ databases">
        <authorList>
            <person name="Keele B.F."/>
        </authorList>
    </citation>
    <scope>NUCLEOTIDE SEQUENCE [LARGE SCALE GENOMIC DNA]</scope>
    <source>
        <strain evidence="1 2">CCALA 016</strain>
    </source>
</reference>
<dbReference type="Proteomes" id="UP000239001">
    <property type="component" value="Unassembled WGS sequence"/>
</dbReference>
<dbReference type="OrthoDB" id="515679at2"/>
<dbReference type="AlphaFoldDB" id="A0A2T1M161"/>
<dbReference type="EMBL" id="PXOH01000004">
    <property type="protein sequence ID" value="PSF38416.1"/>
    <property type="molecule type" value="Genomic_DNA"/>
</dbReference>
<accession>A0A2T1M161</accession>
<dbReference type="Pfam" id="PF20065">
    <property type="entry name" value="DUF6464"/>
    <property type="match status" value="1"/>
</dbReference>
<name>A0A2T1M161_9CHRO</name>
<proteinExistence type="predicted"/>
<gene>
    <name evidence="1" type="ORF">C7H19_05370</name>
</gene>
<sequence>MIRIIIIFVLALIPSLLGLEIIRQYKRRFQARMRRIRTEPVYQIAIVSDFLEIPQESRFFIGEINCRYNARSPHLRCAINPSGPCEGCLHYEAR</sequence>
<evidence type="ECO:0000313" key="2">
    <source>
        <dbReference type="Proteomes" id="UP000239001"/>
    </source>
</evidence>
<reference evidence="1 2" key="1">
    <citation type="submission" date="2018-03" db="EMBL/GenBank/DDBJ databases">
        <title>The ancient ancestry and fast evolution of plastids.</title>
        <authorList>
            <person name="Moore K.R."/>
            <person name="Magnabosco C."/>
            <person name="Momper L."/>
            <person name="Gold D.A."/>
            <person name="Bosak T."/>
            <person name="Fournier G.P."/>
        </authorList>
    </citation>
    <scope>NUCLEOTIDE SEQUENCE [LARGE SCALE GENOMIC DNA]</scope>
    <source>
        <strain evidence="1 2">CCALA 016</strain>
    </source>
</reference>
<comment type="caution">
    <text evidence="1">The sequence shown here is derived from an EMBL/GenBank/DDBJ whole genome shotgun (WGS) entry which is preliminary data.</text>
</comment>
<keyword evidence="2" id="KW-1185">Reference proteome</keyword>
<dbReference type="InterPro" id="IPR045589">
    <property type="entry name" value="DUF6464"/>
</dbReference>
<organism evidence="1 2">
    <name type="scientific">Aphanothece hegewaldii CCALA 016</name>
    <dbReference type="NCBI Taxonomy" id="2107694"/>
    <lineage>
        <taxon>Bacteria</taxon>
        <taxon>Bacillati</taxon>
        <taxon>Cyanobacteriota</taxon>
        <taxon>Cyanophyceae</taxon>
        <taxon>Oscillatoriophycideae</taxon>
        <taxon>Chroococcales</taxon>
        <taxon>Aphanothecaceae</taxon>
        <taxon>Aphanothece</taxon>
    </lineage>
</organism>
<evidence type="ECO:0000313" key="1">
    <source>
        <dbReference type="EMBL" id="PSF38416.1"/>
    </source>
</evidence>
<dbReference type="RefSeq" id="WP_106455859.1">
    <property type="nucleotide sequence ID" value="NZ_PXOH01000004.1"/>
</dbReference>